<dbReference type="InterPro" id="IPR008752">
    <property type="entry name" value="Peptidase_M11"/>
</dbReference>
<dbReference type="SUPFAM" id="SSF55486">
    <property type="entry name" value="Metalloproteases ('zincins'), catalytic domain"/>
    <property type="match status" value="1"/>
</dbReference>
<feature type="domain" description="Peptidase M11 gametolysin" evidence="3">
    <location>
        <begin position="140"/>
        <end position="446"/>
    </location>
</feature>
<feature type="non-terminal residue" evidence="4">
    <location>
        <position position="565"/>
    </location>
</feature>
<sequence length="565" mass="61203">MKTSLAPAALVSTFFAIFLFDLEACAGRQLITGSGEQIANGTLLSVTTSSLPEGRDSDEFFLRQNDGQMYRLSFCSGVVSAADLAPNVRVAVTYSSIQDGVMHSCQKPRQLDREPPAAAGAGRRYLFGDEITTPIRPTFLIYIVNMCGYGKPATVTPAMLKEVFFGGGQNPSLSEYYNTCSYGQVSLEPSRVVIIANLTIPCNGNLKGLNFTFPSGNRFDTKSCGSENPVKWQYYLDSVALKKRTAIPTNFNHKVILLPAGFTATKPGCFAGAASIGPWFPSSSNANSYGTGLIWWSTELVGDLNAMFHEVGHTLGMAHAAAVANCSDDTGQCDHTCPMGAITSRQGIRCLNAPHLWQLGWGQPFRQLTDTDLPIGTKQVLTIPPQLTTSKSFVMVDLNTMQGNMKLYVAVRINTQPYDLPYARSQNGQPFVVVHSYNGTAKVSYLRTILLADVPLGEGFIHSSSGLVINFVDWDSRKGASATFCQRAAAMEQKCGDGIDDDCDYLPDEQDPDCVGKMTFDTAPLPPHPWPPSLPPPRRPTPRSPPLPSPPAPSPPPPLSPRDHH</sequence>
<organism evidence="4 5">
    <name type="scientific">Volvox africanus</name>
    <dbReference type="NCBI Taxonomy" id="51714"/>
    <lineage>
        <taxon>Eukaryota</taxon>
        <taxon>Viridiplantae</taxon>
        <taxon>Chlorophyta</taxon>
        <taxon>core chlorophytes</taxon>
        <taxon>Chlorophyceae</taxon>
        <taxon>CS clade</taxon>
        <taxon>Chlamydomonadales</taxon>
        <taxon>Volvocaceae</taxon>
        <taxon>Volvox</taxon>
    </lineage>
</organism>
<feature type="chain" id="PRO_5046183964" description="Peptidase M11 gametolysin domain-containing protein" evidence="2">
    <location>
        <begin position="28"/>
        <end position="565"/>
    </location>
</feature>
<protein>
    <recommendedName>
        <fullName evidence="3">Peptidase M11 gametolysin domain-containing protein</fullName>
    </recommendedName>
</protein>
<comment type="caution">
    <text evidence="4">The sequence shown here is derived from an EMBL/GenBank/DDBJ whole genome shotgun (WGS) entry which is preliminary data.</text>
</comment>
<evidence type="ECO:0000313" key="4">
    <source>
        <dbReference type="EMBL" id="GLI61238.1"/>
    </source>
</evidence>
<evidence type="ECO:0000256" key="1">
    <source>
        <dbReference type="SAM" id="MobiDB-lite"/>
    </source>
</evidence>
<feature type="signal peptide" evidence="2">
    <location>
        <begin position="1"/>
        <end position="27"/>
    </location>
</feature>
<feature type="compositionally biased region" description="Pro residues" evidence="1">
    <location>
        <begin position="524"/>
        <end position="565"/>
    </location>
</feature>
<keyword evidence="5" id="KW-1185">Reference proteome</keyword>
<keyword evidence="2" id="KW-0732">Signal</keyword>
<name>A0ABQ5RVD7_9CHLO</name>
<gene>
    <name evidence="4" type="ORF">VaNZ11_003538</name>
</gene>
<reference evidence="4 5" key="1">
    <citation type="journal article" date="2023" name="IScience">
        <title>Expanded male sex-determining region conserved during the evolution of homothallism in the green alga Volvox.</title>
        <authorList>
            <person name="Yamamoto K."/>
            <person name="Matsuzaki R."/>
            <person name="Mahakham W."/>
            <person name="Heman W."/>
            <person name="Sekimoto H."/>
            <person name="Kawachi M."/>
            <person name="Minakuchi Y."/>
            <person name="Toyoda A."/>
            <person name="Nozaki H."/>
        </authorList>
    </citation>
    <scope>NUCLEOTIDE SEQUENCE [LARGE SCALE GENOMIC DNA]</scope>
    <source>
        <strain evidence="4 5">NIES-4468</strain>
    </source>
</reference>
<evidence type="ECO:0000256" key="2">
    <source>
        <dbReference type="SAM" id="SignalP"/>
    </source>
</evidence>
<accession>A0ABQ5RVD7</accession>
<dbReference type="Proteomes" id="UP001165090">
    <property type="component" value="Unassembled WGS sequence"/>
</dbReference>
<evidence type="ECO:0000313" key="5">
    <source>
        <dbReference type="Proteomes" id="UP001165090"/>
    </source>
</evidence>
<dbReference type="Pfam" id="PF05548">
    <property type="entry name" value="Peptidase_M11"/>
    <property type="match status" value="1"/>
</dbReference>
<feature type="region of interest" description="Disordered" evidence="1">
    <location>
        <begin position="514"/>
        <end position="565"/>
    </location>
</feature>
<evidence type="ECO:0000259" key="3">
    <source>
        <dbReference type="Pfam" id="PF05548"/>
    </source>
</evidence>
<proteinExistence type="predicted"/>
<dbReference type="EMBL" id="BSDZ01000010">
    <property type="protein sequence ID" value="GLI61238.1"/>
    <property type="molecule type" value="Genomic_DNA"/>
</dbReference>